<evidence type="ECO:0000313" key="7">
    <source>
        <dbReference type="EMBL" id="KAG5604721.1"/>
    </source>
</evidence>
<evidence type="ECO:0000313" key="8">
    <source>
        <dbReference type="Proteomes" id="UP000824120"/>
    </source>
</evidence>
<evidence type="ECO:0000259" key="6">
    <source>
        <dbReference type="PROSITE" id="PS50966"/>
    </source>
</evidence>
<dbReference type="PANTHER" id="PTHR31973:SF189">
    <property type="entry name" value="TRANSPOSASE, MUDR, PLANT, MULE TRANSPOSASE DOMAIN PROTEIN-RELATED"/>
    <property type="match status" value="1"/>
</dbReference>
<feature type="compositionally biased region" description="Polar residues" evidence="5">
    <location>
        <begin position="185"/>
        <end position="194"/>
    </location>
</feature>
<sequence length="295" mass="33608">MTTLAENEDKLRHWKTEYSPQCMKLYSDYRAIAHGCTVNFNGDYGYEVSEGDDSHTVNLEHIRCTCRLWDLSGIPCPCAINAFMHKKVVPEAQIHWFYSKEAYLLTYKHKMQPVRGIQFWNVDPAHAMEPPDMIKTIGRPQKKRDRTTNEARKRKCEWSSSRKGAEQISKKGKGKEKIGETSTGTQQSGHASRSNRYEPEFDPILRPKTISEADTLLAMRKSRMTPSTGGRRIQFTGDATGVSTLTNFPYSPTKITWRGKEAVTCNQLLNDARKKRIKMMARKGQGEPAPDSSEI</sequence>
<reference evidence="7 8" key="1">
    <citation type="submission" date="2020-09" db="EMBL/GenBank/DDBJ databases">
        <title>De no assembly of potato wild relative species, Solanum commersonii.</title>
        <authorList>
            <person name="Cho K."/>
        </authorList>
    </citation>
    <scope>NUCLEOTIDE SEQUENCE [LARGE SCALE GENOMIC DNA]</scope>
    <source>
        <strain evidence="7">LZ3.2</strain>
        <tissue evidence="7">Leaf</tissue>
    </source>
</reference>
<comment type="caution">
    <text evidence="7">The sequence shown here is derived from an EMBL/GenBank/DDBJ whole genome shotgun (WGS) entry which is preliminary data.</text>
</comment>
<accession>A0A9J5YVX4</accession>
<feature type="region of interest" description="Disordered" evidence="5">
    <location>
        <begin position="131"/>
        <end position="200"/>
    </location>
</feature>
<organism evidence="7 8">
    <name type="scientific">Solanum commersonii</name>
    <name type="common">Commerson's wild potato</name>
    <name type="synonym">Commerson's nightshade</name>
    <dbReference type="NCBI Taxonomy" id="4109"/>
    <lineage>
        <taxon>Eukaryota</taxon>
        <taxon>Viridiplantae</taxon>
        <taxon>Streptophyta</taxon>
        <taxon>Embryophyta</taxon>
        <taxon>Tracheophyta</taxon>
        <taxon>Spermatophyta</taxon>
        <taxon>Magnoliopsida</taxon>
        <taxon>eudicotyledons</taxon>
        <taxon>Gunneridae</taxon>
        <taxon>Pentapetalae</taxon>
        <taxon>asterids</taxon>
        <taxon>lamiids</taxon>
        <taxon>Solanales</taxon>
        <taxon>Solanaceae</taxon>
        <taxon>Solanoideae</taxon>
        <taxon>Solaneae</taxon>
        <taxon>Solanum</taxon>
    </lineage>
</organism>
<keyword evidence="2 4" id="KW-0863">Zinc-finger</keyword>
<keyword evidence="8" id="KW-1185">Reference proteome</keyword>
<feature type="domain" description="SWIM-type" evidence="6">
    <location>
        <begin position="46"/>
        <end position="87"/>
    </location>
</feature>
<dbReference type="OrthoDB" id="1302282at2759"/>
<dbReference type="EMBL" id="JACXVP010000005">
    <property type="protein sequence ID" value="KAG5604721.1"/>
    <property type="molecule type" value="Genomic_DNA"/>
</dbReference>
<evidence type="ECO:0000256" key="2">
    <source>
        <dbReference type="ARBA" id="ARBA00022771"/>
    </source>
</evidence>
<dbReference type="Pfam" id="PF04434">
    <property type="entry name" value="SWIM"/>
    <property type="match status" value="1"/>
</dbReference>
<evidence type="ECO:0000256" key="5">
    <source>
        <dbReference type="SAM" id="MobiDB-lite"/>
    </source>
</evidence>
<keyword evidence="3" id="KW-0862">Zinc</keyword>
<dbReference type="GO" id="GO:0008270">
    <property type="term" value="F:zinc ion binding"/>
    <property type="evidence" value="ECO:0007669"/>
    <property type="project" value="UniProtKB-KW"/>
</dbReference>
<dbReference type="Proteomes" id="UP000824120">
    <property type="component" value="Chromosome 5"/>
</dbReference>
<gene>
    <name evidence="7" type="ORF">H5410_026213</name>
</gene>
<keyword evidence="1" id="KW-0479">Metal-binding</keyword>
<evidence type="ECO:0000256" key="3">
    <source>
        <dbReference type="ARBA" id="ARBA00022833"/>
    </source>
</evidence>
<evidence type="ECO:0000256" key="4">
    <source>
        <dbReference type="PROSITE-ProRule" id="PRU00325"/>
    </source>
</evidence>
<protein>
    <recommendedName>
        <fullName evidence="6">SWIM-type domain-containing protein</fullName>
    </recommendedName>
</protein>
<feature type="compositionally biased region" description="Basic and acidic residues" evidence="5">
    <location>
        <begin position="163"/>
        <end position="179"/>
    </location>
</feature>
<dbReference type="AlphaFoldDB" id="A0A9J5YVX4"/>
<dbReference type="InterPro" id="IPR007527">
    <property type="entry name" value="Znf_SWIM"/>
</dbReference>
<evidence type="ECO:0000256" key="1">
    <source>
        <dbReference type="ARBA" id="ARBA00022723"/>
    </source>
</evidence>
<dbReference type="PROSITE" id="PS50966">
    <property type="entry name" value="ZF_SWIM"/>
    <property type="match status" value="1"/>
</dbReference>
<proteinExistence type="predicted"/>
<dbReference type="PANTHER" id="PTHR31973">
    <property type="entry name" value="POLYPROTEIN, PUTATIVE-RELATED"/>
    <property type="match status" value="1"/>
</dbReference>
<name>A0A9J5YVX4_SOLCO</name>
<dbReference type="SMART" id="SM00575">
    <property type="entry name" value="ZnF_PMZ"/>
    <property type="match status" value="1"/>
</dbReference>
<dbReference type="InterPro" id="IPR006564">
    <property type="entry name" value="Znf_PMZ"/>
</dbReference>